<protein>
    <recommendedName>
        <fullName evidence="3">HAD family hydrolase</fullName>
    </recommendedName>
</protein>
<dbReference type="Gene3D" id="3.90.550.10">
    <property type="entry name" value="Spore Coat Polysaccharide Biosynthesis Protein SpsA, Chain A"/>
    <property type="match status" value="1"/>
</dbReference>
<gene>
    <name evidence="1" type="ORF">GCM10008933_07320</name>
</gene>
<dbReference type="EMBL" id="BAAACX010000005">
    <property type="protein sequence ID" value="GAA0378654.1"/>
    <property type="molecule type" value="Genomic_DNA"/>
</dbReference>
<dbReference type="CDD" id="cd02513">
    <property type="entry name" value="CMP-NeuAc_Synthase"/>
    <property type="match status" value="1"/>
</dbReference>
<organism evidence="1 2">
    <name type="scientific">Paenibacillus motobuensis</name>
    <dbReference type="NCBI Taxonomy" id="295324"/>
    <lineage>
        <taxon>Bacteria</taxon>
        <taxon>Bacillati</taxon>
        <taxon>Bacillota</taxon>
        <taxon>Bacilli</taxon>
        <taxon>Bacillales</taxon>
        <taxon>Paenibacillaceae</taxon>
        <taxon>Paenibacillus</taxon>
    </lineage>
</organism>
<dbReference type="RefSeq" id="WP_343857624.1">
    <property type="nucleotide sequence ID" value="NZ_BAAACX010000005.1"/>
</dbReference>
<dbReference type="InterPro" id="IPR029044">
    <property type="entry name" value="Nucleotide-diphossugar_trans"/>
</dbReference>
<evidence type="ECO:0000313" key="2">
    <source>
        <dbReference type="Proteomes" id="UP001500340"/>
    </source>
</evidence>
<sequence>MPKVVSFVPIKLNNERLPNKNIKKFTNGNPLIYYILDTLLKVRNSDEIYVYCSNEEILKYIHDPSIKFLKRKEYLDSSSISFNEVLSSFARDVNADIYVLSHATSPFLKPSSIELGIEKVMDGYDSALGVKKVQEFLWRDGQPLNYDLNNIPRTQDLPGIYAETCGMYIYNRDLIINRNRRVGEKPFFVELSKLESIDINDKEDFIVADALFNSIN</sequence>
<keyword evidence="2" id="KW-1185">Reference proteome</keyword>
<dbReference type="PANTHER" id="PTHR21485">
    <property type="entry name" value="HAD SUPERFAMILY MEMBERS CMAS AND KDSC"/>
    <property type="match status" value="1"/>
</dbReference>
<dbReference type="Proteomes" id="UP001500340">
    <property type="component" value="Unassembled WGS sequence"/>
</dbReference>
<evidence type="ECO:0008006" key="3">
    <source>
        <dbReference type="Google" id="ProtNLM"/>
    </source>
</evidence>
<dbReference type="PANTHER" id="PTHR21485:SF6">
    <property type="entry name" value="N-ACYLNEURAMINATE CYTIDYLYLTRANSFERASE-RELATED"/>
    <property type="match status" value="1"/>
</dbReference>
<evidence type="ECO:0000313" key="1">
    <source>
        <dbReference type="EMBL" id="GAA0378654.1"/>
    </source>
</evidence>
<dbReference type="Pfam" id="PF02348">
    <property type="entry name" value="CTP_transf_3"/>
    <property type="match status" value="1"/>
</dbReference>
<accession>A0ABP3HS22</accession>
<dbReference type="InterPro" id="IPR003329">
    <property type="entry name" value="Cytidylyl_trans"/>
</dbReference>
<dbReference type="InterPro" id="IPR050793">
    <property type="entry name" value="CMP-NeuNAc_synthase"/>
</dbReference>
<dbReference type="SUPFAM" id="SSF53448">
    <property type="entry name" value="Nucleotide-diphospho-sugar transferases"/>
    <property type="match status" value="1"/>
</dbReference>
<name>A0ABP3HS22_9BACL</name>
<proteinExistence type="predicted"/>
<reference evidence="2" key="1">
    <citation type="journal article" date="2019" name="Int. J. Syst. Evol. Microbiol.">
        <title>The Global Catalogue of Microorganisms (GCM) 10K type strain sequencing project: providing services to taxonomists for standard genome sequencing and annotation.</title>
        <authorList>
            <consortium name="The Broad Institute Genomics Platform"/>
            <consortium name="The Broad Institute Genome Sequencing Center for Infectious Disease"/>
            <person name="Wu L."/>
            <person name="Ma J."/>
        </authorList>
    </citation>
    <scope>NUCLEOTIDE SEQUENCE [LARGE SCALE GENOMIC DNA]</scope>
    <source>
        <strain evidence="2">JCM 12774</strain>
    </source>
</reference>
<comment type="caution">
    <text evidence="1">The sequence shown here is derived from an EMBL/GenBank/DDBJ whole genome shotgun (WGS) entry which is preliminary data.</text>
</comment>